<dbReference type="Proteomes" id="UP000001449">
    <property type="component" value="Chromosome 7"/>
</dbReference>
<keyword evidence="2" id="KW-0812">Transmembrane</keyword>
<evidence type="ECO:0000313" key="3">
    <source>
        <dbReference type="EMBL" id="ACI64470.1"/>
    </source>
</evidence>
<dbReference type="AlphaFoldDB" id="B5YMJ1"/>
<proteinExistence type="predicted"/>
<accession>B5YMJ1</accession>
<keyword evidence="2" id="KW-0472">Membrane</keyword>
<name>B5YMJ1_THAPS</name>
<dbReference type="eggNOG" id="ENOG502T8PH">
    <property type="taxonomic scope" value="Eukaryota"/>
</dbReference>
<dbReference type="GeneID" id="7448983"/>
<evidence type="ECO:0000256" key="2">
    <source>
        <dbReference type="SAM" id="Phobius"/>
    </source>
</evidence>
<dbReference type="EMBL" id="CP001160">
    <property type="protein sequence ID" value="ACI64470.1"/>
    <property type="molecule type" value="Genomic_DNA"/>
</dbReference>
<dbReference type="KEGG" id="tps:THAPS_6807"/>
<feature type="region of interest" description="Disordered" evidence="1">
    <location>
        <begin position="177"/>
        <end position="197"/>
    </location>
</feature>
<dbReference type="HOGENOM" id="CLU_1386689_0_0_1"/>
<gene>
    <name evidence="3" type="ORF">THAPS_6807</name>
</gene>
<feature type="transmembrane region" description="Helical" evidence="2">
    <location>
        <begin position="92"/>
        <end position="115"/>
    </location>
</feature>
<keyword evidence="4" id="KW-1185">Reference proteome</keyword>
<evidence type="ECO:0000313" key="4">
    <source>
        <dbReference type="Proteomes" id="UP000001449"/>
    </source>
</evidence>
<sequence>MKSSPSTQSNTKKVLLVFVPLSSSATAFLVPSSVSMLQRSSILMPSPCSSLRSLPDFNSLLLTDGLSAATYVNSQSSDIEAIPGALSTLRTFFVVIAAAIFGITALVYLTAAFLVPKAAQQLEEDTKRLRPDLWDEYQAKLNEGESMVNRPDLLQELGNKMQPIIVADFERSADQKYGKKEKDEIDVTVDNSDSGNQ</sequence>
<evidence type="ECO:0000256" key="1">
    <source>
        <dbReference type="SAM" id="MobiDB-lite"/>
    </source>
</evidence>
<protein>
    <submittedName>
        <fullName evidence="3">Uncharacterized protein</fullName>
    </submittedName>
</protein>
<reference evidence="3 4" key="2">
    <citation type="journal article" date="2008" name="Nature">
        <title>The Phaeodactylum genome reveals the evolutionary history of diatom genomes.</title>
        <authorList>
            <person name="Bowler C."/>
            <person name="Allen A.E."/>
            <person name="Badger J.H."/>
            <person name="Grimwood J."/>
            <person name="Jabbari K."/>
            <person name="Kuo A."/>
            <person name="Maheswari U."/>
            <person name="Martens C."/>
            <person name="Maumus F."/>
            <person name="Otillar R.P."/>
            <person name="Rayko E."/>
            <person name="Salamov A."/>
            <person name="Vandepoele K."/>
            <person name="Beszteri B."/>
            <person name="Gruber A."/>
            <person name="Heijde M."/>
            <person name="Katinka M."/>
            <person name="Mock T."/>
            <person name="Valentin K."/>
            <person name="Verret F."/>
            <person name="Berges J.A."/>
            <person name="Brownlee C."/>
            <person name="Cadoret J.P."/>
            <person name="Chiovitti A."/>
            <person name="Choi C.J."/>
            <person name="Coesel S."/>
            <person name="De Martino A."/>
            <person name="Detter J.C."/>
            <person name="Durkin C."/>
            <person name="Falciatore A."/>
            <person name="Fournet J."/>
            <person name="Haruta M."/>
            <person name="Huysman M.J."/>
            <person name="Jenkins B.D."/>
            <person name="Jiroutova K."/>
            <person name="Jorgensen R.E."/>
            <person name="Joubert Y."/>
            <person name="Kaplan A."/>
            <person name="Kroger N."/>
            <person name="Kroth P.G."/>
            <person name="La Roche J."/>
            <person name="Lindquist E."/>
            <person name="Lommer M."/>
            <person name="Martin-Jezequel V."/>
            <person name="Lopez P.J."/>
            <person name="Lucas S."/>
            <person name="Mangogna M."/>
            <person name="McGinnis K."/>
            <person name="Medlin L.K."/>
            <person name="Montsant A."/>
            <person name="Oudot-Le Secq M.P."/>
            <person name="Napoli C."/>
            <person name="Obornik M."/>
            <person name="Parker M.S."/>
            <person name="Petit J.L."/>
            <person name="Porcel B.M."/>
            <person name="Poulsen N."/>
            <person name="Robison M."/>
            <person name="Rychlewski L."/>
            <person name="Rynearson T.A."/>
            <person name="Schmutz J."/>
            <person name="Shapiro H."/>
            <person name="Siaut M."/>
            <person name="Stanley M."/>
            <person name="Sussman M.R."/>
            <person name="Taylor A.R."/>
            <person name="Vardi A."/>
            <person name="von Dassow P."/>
            <person name="Vyverman W."/>
            <person name="Willis A."/>
            <person name="Wyrwicz L.S."/>
            <person name="Rokhsar D.S."/>
            <person name="Weissenbach J."/>
            <person name="Armbrust E.V."/>
            <person name="Green B.R."/>
            <person name="Van de Peer Y."/>
            <person name="Grigoriev I.V."/>
        </authorList>
    </citation>
    <scope>NUCLEOTIDE SEQUENCE [LARGE SCALE GENOMIC DNA]</scope>
    <source>
        <strain evidence="3 4">CCMP1335</strain>
    </source>
</reference>
<organism evidence="3 4">
    <name type="scientific">Thalassiosira pseudonana</name>
    <name type="common">Marine diatom</name>
    <name type="synonym">Cyclotella nana</name>
    <dbReference type="NCBI Taxonomy" id="35128"/>
    <lineage>
        <taxon>Eukaryota</taxon>
        <taxon>Sar</taxon>
        <taxon>Stramenopiles</taxon>
        <taxon>Ochrophyta</taxon>
        <taxon>Bacillariophyta</taxon>
        <taxon>Coscinodiscophyceae</taxon>
        <taxon>Thalassiosirophycidae</taxon>
        <taxon>Thalassiosirales</taxon>
        <taxon>Thalassiosiraceae</taxon>
        <taxon>Thalassiosira</taxon>
    </lineage>
</organism>
<dbReference type="RefSeq" id="XP_002295753.1">
    <property type="nucleotide sequence ID" value="XM_002295717.1"/>
</dbReference>
<keyword evidence="2" id="KW-1133">Transmembrane helix</keyword>
<dbReference type="InParanoid" id="B5YMJ1"/>
<reference evidence="3 4" key="1">
    <citation type="journal article" date="2004" name="Science">
        <title>The genome of the diatom Thalassiosira pseudonana: ecology, evolution, and metabolism.</title>
        <authorList>
            <person name="Armbrust E.V."/>
            <person name="Berges J.A."/>
            <person name="Bowler C."/>
            <person name="Green B.R."/>
            <person name="Martinez D."/>
            <person name="Putnam N.H."/>
            <person name="Zhou S."/>
            <person name="Allen A.E."/>
            <person name="Apt K.E."/>
            <person name="Bechner M."/>
            <person name="Brzezinski M.A."/>
            <person name="Chaal B.K."/>
            <person name="Chiovitti A."/>
            <person name="Davis A.K."/>
            <person name="Demarest M.S."/>
            <person name="Detter J.C."/>
            <person name="Glavina T."/>
            <person name="Goodstein D."/>
            <person name="Hadi M.Z."/>
            <person name="Hellsten U."/>
            <person name="Hildebrand M."/>
            <person name="Jenkins B.D."/>
            <person name="Jurka J."/>
            <person name="Kapitonov V.V."/>
            <person name="Kroger N."/>
            <person name="Lau W.W."/>
            <person name="Lane T.W."/>
            <person name="Larimer F.W."/>
            <person name="Lippmeier J.C."/>
            <person name="Lucas S."/>
            <person name="Medina M."/>
            <person name="Montsant A."/>
            <person name="Obornik M."/>
            <person name="Parker M.S."/>
            <person name="Palenik B."/>
            <person name="Pazour G.J."/>
            <person name="Richardson P.M."/>
            <person name="Rynearson T.A."/>
            <person name="Saito M.A."/>
            <person name="Schwartz D.C."/>
            <person name="Thamatrakoln K."/>
            <person name="Valentin K."/>
            <person name="Vardi A."/>
            <person name="Wilkerson F.P."/>
            <person name="Rokhsar D.S."/>
        </authorList>
    </citation>
    <scope>NUCLEOTIDE SEQUENCE [LARGE SCALE GENOMIC DNA]</scope>
    <source>
        <strain evidence="3 4">CCMP1335</strain>
    </source>
</reference>
<dbReference type="PaxDb" id="35128-Thaps6807"/>